<dbReference type="Proteomes" id="UP001324595">
    <property type="component" value="Unassembled WGS sequence"/>
</dbReference>
<proteinExistence type="predicted"/>
<dbReference type="EMBL" id="JAXUBE010000086">
    <property type="protein sequence ID" value="MEB2664997.1"/>
    <property type="molecule type" value="Genomic_DNA"/>
</dbReference>
<reference evidence="1 2" key="1">
    <citation type="submission" date="2023-12" db="EMBL/GenBank/DDBJ databases">
        <title>Draft Genome Sequences of Bordetella parapertussis clinical Isolates from Colombia, 2023.</title>
        <authorList>
            <person name="Montilla E.A."/>
            <person name="Rojas F."/>
            <person name="Vargas M.N."/>
            <person name="Bonilla V."/>
            <person name="Duarte C."/>
        </authorList>
    </citation>
    <scope>NUCLEOTIDE SEQUENCE [LARGE SCALE GENOMIC DNA]</scope>
    <source>
        <strain evidence="1 2">320001806</strain>
    </source>
</reference>
<evidence type="ECO:0000313" key="1">
    <source>
        <dbReference type="EMBL" id="MEB2664997.1"/>
    </source>
</evidence>
<gene>
    <name evidence="1" type="ORF">U5T69_17840</name>
</gene>
<accession>A0ABU5X816</accession>
<protein>
    <submittedName>
        <fullName evidence="1">Uncharacterized protein</fullName>
    </submittedName>
</protein>
<dbReference type="RefSeq" id="WP_153566181.1">
    <property type="nucleotide sequence ID" value="NZ_AP019378.2"/>
</dbReference>
<comment type="caution">
    <text evidence="1">The sequence shown here is derived from an EMBL/GenBank/DDBJ whole genome shotgun (WGS) entry which is preliminary data.</text>
</comment>
<keyword evidence="2" id="KW-1185">Reference proteome</keyword>
<name>A0ABU5X816_BORPP</name>
<sequence>MFMEVSSGRRLREFLYGHEPCGPVPVRAALRAVDRLHPVEISIWH</sequence>
<dbReference type="GeneID" id="93206100"/>
<organism evidence="1 2">
    <name type="scientific">Bordetella parapertussis</name>
    <dbReference type="NCBI Taxonomy" id="519"/>
    <lineage>
        <taxon>Bacteria</taxon>
        <taxon>Pseudomonadati</taxon>
        <taxon>Pseudomonadota</taxon>
        <taxon>Betaproteobacteria</taxon>
        <taxon>Burkholderiales</taxon>
        <taxon>Alcaligenaceae</taxon>
        <taxon>Bordetella</taxon>
    </lineage>
</organism>
<evidence type="ECO:0000313" key="2">
    <source>
        <dbReference type="Proteomes" id="UP001324595"/>
    </source>
</evidence>